<protein>
    <submittedName>
        <fullName evidence="1">Uncharacterized protein</fullName>
    </submittedName>
</protein>
<sequence length="325" mass="38509">MEINDDEYFDRLVDDANSPWYSPKWAIYNISYVLDDISASDLNDFFENKRDDLKVINLNEDEMEVLNAFGSFDFSNYATTCENYLKQITFLESIGIRKEEKYLTVILALLKVGCWGIYQEGDSIFNYAEYVGRTEKEFISEKKRFKYVSELFQRLRYEKLNLDHIEEEGEAKFDLKFPLESVVFKFKCADGSSEDKVFKFITVPGQRNPIANFLSSYYEILKDDRRQIFEKLGFLMFNQKLTIDDVFPPYKLFCYRFIQFLDEKITLSTDVEASRNNLLLVYYDLLIRAKFTVNISPSYAKYPANRISYLKKWYYAGKKIEESSK</sequence>
<proteinExistence type="predicted"/>
<evidence type="ECO:0000313" key="2">
    <source>
        <dbReference type="Proteomes" id="UP000304900"/>
    </source>
</evidence>
<organism evidence="1 2">
    <name type="scientific">Dyadobacter frigoris</name>
    <dbReference type="NCBI Taxonomy" id="2576211"/>
    <lineage>
        <taxon>Bacteria</taxon>
        <taxon>Pseudomonadati</taxon>
        <taxon>Bacteroidota</taxon>
        <taxon>Cytophagia</taxon>
        <taxon>Cytophagales</taxon>
        <taxon>Spirosomataceae</taxon>
        <taxon>Dyadobacter</taxon>
    </lineage>
</organism>
<name>A0A4U6DBE2_9BACT</name>
<comment type="caution">
    <text evidence="1">The sequence shown here is derived from an EMBL/GenBank/DDBJ whole genome shotgun (WGS) entry which is preliminary data.</text>
</comment>
<reference evidence="1 2" key="1">
    <citation type="submission" date="2019-05" db="EMBL/GenBank/DDBJ databases">
        <title>Dyadobacter AR-3-8 sp. nov., isolated from arctic soil.</title>
        <authorList>
            <person name="Chaudhary D.K."/>
        </authorList>
    </citation>
    <scope>NUCLEOTIDE SEQUENCE [LARGE SCALE GENOMIC DNA]</scope>
    <source>
        <strain evidence="1 2">AR-3-8</strain>
    </source>
</reference>
<accession>A0A4U6DBE2</accession>
<dbReference type="Proteomes" id="UP000304900">
    <property type="component" value="Unassembled WGS sequence"/>
</dbReference>
<dbReference type="AlphaFoldDB" id="A0A4U6DBE2"/>
<keyword evidence="2" id="KW-1185">Reference proteome</keyword>
<dbReference type="EMBL" id="SZVO01000001">
    <property type="protein sequence ID" value="TKT94166.1"/>
    <property type="molecule type" value="Genomic_DNA"/>
</dbReference>
<gene>
    <name evidence="1" type="ORF">FDK13_02850</name>
</gene>
<evidence type="ECO:0000313" key="1">
    <source>
        <dbReference type="EMBL" id="TKT94166.1"/>
    </source>
</evidence>
<dbReference type="RefSeq" id="WP_137338455.1">
    <property type="nucleotide sequence ID" value="NZ_SZVO01000001.1"/>
</dbReference>